<protein>
    <submittedName>
        <fullName evidence="1">Uncharacterized protein</fullName>
    </submittedName>
</protein>
<evidence type="ECO:0000313" key="2">
    <source>
        <dbReference type="Proteomes" id="UP000270866"/>
    </source>
</evidence>
<gene>
    <name evidence="1" type="ORF">BFJ65_g15047</name>
</gene>
<dbReference type="AlphaFoldDB" id="A0A3L6N2M2"/>
<organism evidence="1 2">
    <name type="scientific">Fusarium oxysporum f. sp. cepae</name>
    <dbReference type="NCBI Taxonomy" id="396571"/>
    <lineage>
        <taxon>Eukaryota</taxon>
        <taxon>Fungi</taxon>
        <taxon>Dikarya</taxon>
        <taxon>Ascomycota</taxon>
        <taxon>Pezizomycotina</taxon>
        <taxon>Sordariomycetes</taxon>
        <taxon>Hypocreomycetidae</taxon>
        <taxon>Hypocreales</taxon>
        <taxon>Nectriaceae</taxon>
        <taxon>Fusarium</taxon>
        <taxon>Fusarium oxysporum species complex</taxon>
    </lineage>
</organism>
<name>A0A3L6N2M2_FUSOX</name>
<dbReference type="EMBL" id="MRCU01000010">
    <property type="protein sequence ID" value="RKK11055.1"/>
    <property type="molecule type" value="Genomic_DNA"/>
</dbReference>
<proteinExistence type="predicted"/>
<reference evidence="1 2" key="1">
    <citation type="journal article" date="2018" name="Sci. Rep.">
        <title>Characterisation of pathogen-specific regions and novel effector candidates in Fusarium oxysporum f. sp. cepae.</title>
        <authorList>
            <person name="Armitage A.D."/>
            <person name="Taylor A."/>
            <person name="Sobczyk M.K."/>
            <person name="Baxter L."/>
            <person name="Greenfield B.P."/>
            <person name="Bates H.J."/>
            <person name="Wilson F."/>
            <person name="Jackson A.C."/>
            <person name="Ott S."/>
            <person name="Harrison R.J."/>
            <person name="Clarkson J.P."/>
        </authorList>
    </citation>
    <scope>NUCLEOTIDE SEQUENCE [LARGE SCALE GENOMIC DNA]</scope>
    <source>
        <strain evidence="1 2">FoC_Fus2</strain>
    </source>
</reference>
<comment type="caution">
    <text evidence="1">The sequence shown here is derived from an EMBL/GenBank/DDBJ whole genome shotgun (WGS) entry which is preliminary data.</text>
</comment>
<accession>A0A3L6N2M2</accession>
<sequence>MWMGFIEAQVSLMRMKKMRNDEEDEDDEEGA</sequence>
<evidence type="ECO:0000313" key="1">
    <source>
        <dbReference type="EMBL" id="RKK11055.1"/>
    </source>
</evidence>
<dbReference type="Proteomes" id="UP000270866">
    <property type="component" value="Unassembled WGS sequence"/>
</dbReference>